<proteinExistence type="predicted"/>
<dbReference type="EMBL" id="CM055100">
    <property type="protein sequence ID" value="KAJ7543806.1"/>
    <property type="molecule type" value="Genomic_DNA"/>
</dbReference>
<dbReference type="Proteomes" id="UP001162992">
    <property type="component" value="Chromosome 9"/>
</dbReference>
<comment type="caution">
    <text evidence="1">The sequence shown here is derived from an EMBL/GenBank/DDBJ whole genome shotgun (WGS) entry which is preliminary data.</text>
</comment>
<evidence type="ECO:0000313" key="1">
    <source>
        <dbReference type="EMBL" id="KAJ7543806.1"/>
    </source>
</evidence>
<protein>
    <submittedName>
        <fullName evidence="1">Uncharacterized protein</fullName>
    </submittedName>
</protein>
<sequence length="307" mass="34461">MRAKHSRHDSICGSCRKHCKCLDSLHEHLLGPLAKKDCSDKFAELGCRLCLSFFANPEDLKSHSAACQIWAADKLVNLENQYVQFSVRRSSAIAIDCEMVGGGRDGFVDLCARVCIVDENENVLLNTHVRPPVPVTNYRSHITGIAAEDLVDAIPLEKVRKEIMSLLVGSGFTHSKSYTKLLVGHDLKHDLSCLNLTYPSRLIRDTALYPPLLRTNGSRNKLRYLVETYLGYQIQTGKNHDPCEDAVAAMRLYKRMQSLNHKSKSHSLSICSDEEHIQGLTLDIQPVKDSRPQFYCWCQDASITSGM</sequence>
<name>A0ACC2CP59_DIPCM</name>
<keyword evidence="2" id="KW-1185">Reference proteome</keyword>
<organism evidence="1 2">
    <name type="scientific">Diphasiastrum complanatum</name>
    <name type="common">Issler's clubmoss</name>
    <name type="synonym">Lycopodium complanatum</name>
    <dbReference type="NCBI Taxonomy" id="34168"/>
    <lineage>
        <taxon>Eukaryota</taxon>
        <taxon>Viridiplantae</taxon>
        <taxon>Streptophyta</taxon>
        <taxon>Embryophyta</taxon>
        <taxon>Tracheophyta</taxon>
        <taxon>Lycopodiopsida</taxon>
        <taxon>Lycopodiales</taxon>
        <taxon>Lycopodiaceae</taxon>
        <taxon>Lycopodioideae</taxon>
        <taxon>Diphasiastrum</taxon>
    </lineage>
</organism>
<evidence type="ECO:0000313" key="2">
    <source>
        <dbReference type="Proteomes" id="UP001162992"/>
    </source>
</evidence>
<accession>A0ACC2CP59</accession>
<reference evidence="2" key="1">
    <citation type="journal article" date="2024" name="Proc. Natl. Acad. Sci. U.S.A.">
        <title>Extraordinary preservation of gene collinearity over three hundred million years revealed in homosporous lycophytes.</title>
        <authorList>
            <person name="Li C."/>
            <person name="Wickell D."/>
            <person name="Kuo L.Y."/>
            <person name="Chen X."/>
            <person name="Nie B."/>
            <person name="Liao X."/>
            <person name="Peng D."/>
            <person name="Ji J."/>
            <person name="Jenkins J."/>
            <person name="Williams M."/>
            <person name="Shu S."/>
            <person name="Plott C."/>
            <person name="Barry K."/>
            <person name="Rajasekar S."/>
            <person name="Grimwood J."/>
            <person name="Han X."/>
            <person name="Sun S."/>
            <person name="Hou Z."/>
            <person name="He W."/>
            <person name="Dai G."/>
            <person name="Sun C."/>
            <person name="Schmutz J."/>
            <person name="Leebens-Mack J.H."/>
            <person name="Li F.W."/>
            <person name="Wang L."/>
        </authorList>
    </citation>
    <scope>NUCLEOTIDE SEQUENCE [LARGE SCALE GENOMIC DNA]</scope>
    <source>
        <strain evidence="2">cv. PW_Plant_1</strain>
    </source>
</reference>
<gene>
    <name evidence="1" type="ORF">O6H91_09G053000</name>
</gene>